<dbReference type="Gene3D" id="3.30.420.10">
    <property type="entry name" value="Ribonuclease H-like superfamily/Ribonuclease H"/>
    <property type="match status" value="1"/>
</dbReference>
<keyword evidence="3" id="KW-1185">Reference proteome</keyword>
<name>A0ABC9CWQ9_9POAL</name>
<feature type="compositionally biased region" description="Low complexity" evidence="1">
    <location>
        <begin position="77"/>
        <end position="94"/>
    </location>
</feature>
<feature type="compositionally biased region" description="Acidic residues" evidence="1">
    <location>
        <begin position="13"/>
        <end position="32"/>
    </location>
</feature>
<dbReference type="Proteomes" id="UP001497457">
    <property type="component" value="Chromosome 30rd"/>
</dbReference>
<feature type="region of interest" description="Disordered" evidence="1">
    <location>
        <begin position="1"/>
        <end position="99"/>
    </location>
</feature>
<proteinExistence type="predicted"/>
<protein>
    <recommendedName>
        <fullName evidence="4">Transposase</fullName>
    </recommendedName>
</protein>
<reference evidence="2" key="1">
    <citation type="submission" date="2024-10" db="EMBL/GenBank/DDBJ databases">
        <authorList>
            <person name="Ryan C."/>
        </authorList>
    </citation>
    <scope>NUCLEOTIDE SEQUENCE [LARGE SCALE GENOMIC DNA]</scope>
</reference>
<gene>
    <name evidence="2" type="ORF">URODEC1_LOCUS79253</name>
</gene>
<dbReference type="PANTHER" id="PTHR47169:SF2">
    <property type="entry name" value="OS01G0541250 PROTEIN"/>
    <property type="match status" value="1"/>
</dbReference>
<evidence type="ECO:0008006" key="4">
    <source>
        <dbReference type="Google" id="ProtNLM"/>
    </source>
</evidence>
<evidence type="ECO:0000313" key="2">
    <source>
        <dbReference type="EMBL" id="CAL5027239.1"/>
    </source>
</evidence>
<dbReference type="AlphaFoldDB" id="A0ABC9CWQ9"/>
<organism evidence="2 3">
    <name type="scientific">Urochloa decumbens</name>
    <dbReference type="NCBI Taxonomy" id="240449"/>
    <lineage>
        <taxon>Eukaryota</taxon>
        <taxon>Viridiplantae</taxon>
        <taxon>Streptophyta</taxon>
        <taxon>Embryophyta</taxon>
        <taxon>Tracheophyta</taxon>
        <taxon>Spermatophyta</taxon>
        <taxon>Magnoliopsida</taxon>
        <taxon>Liliopsida</taxon>
        <taxon>Poales</taxon>
        <taxon>Poaceae</taxon>
        <taxon>PACMAD clade</taxon>
        <taxon>Panicoideae</taxon>
        <taxon>Panicodae</taxon>
        <taxon>Paniceae</taxon>
        <taxon>Melinidinae</taxon>
        <taxon>Urochloa</taxon>
    </lineage>
</organism>
<accession>A0ABC9CWQ9</accession>
<evidence type="ECO:0000256" key="1">
    <source>
        <dbReference type="SAM" id="MobiDB-lite"/>
    </source>
</evidence>
<dbReference type="PANTHER" id="PTHR47169">
    <property type="entry name" value="OS01G0541250 PROTEIN"/>
    <property type="match status" value="1"/>
</dbReference>
<dbReference type="InterPro" id="IPR036397">
    <property type="entry name" value="RNaseH_sf"/>
</dbReference>
<dbReference type="EMBL" id="OZ075140">
    <property type="protein sequence ID" value="CAL5027239.1"/>
    <property type="molecule type" value="Genomic_DNA"/>
</dbReference>
<sequence length="523" mass="58985">MAGRDLDLNLEPPADDLEQTDPIDWDGIEEWDGPAHELDYNLVWHDGGEDGDGQGQGAADGGDANTEDAVGAGEGGAPASSGGSAASEGVQSAGEEGERVKKRRFYSDELKIAIYLDLLAKTDPPVLHHGVSREVALKHGVPQRLVQQVWRNGQDYGGIHGVKNKLARNCGRKRIEIDMEAIKSVPLSERTTFQDLANALGVKKTTLYSRYKEGRFRRHTNDLKFSLTDENKKARVRYCLSMLQALYGAHITFNPMYNIIYIDEKWFYRTRRNQKYYLANDEERPQRAVKSKNFIEKVMFLTVVTRPRFDADGNCTFDGKLGIFPFVYVEPAKRKSPNRPRGTLVTKAMTSVKKDTIRQFLLEKVLPAIKEKWPAEERGLPIFIQQDNAKTHIDVNDPAFVQAAQADGWDIRLTCQPPNSPDLNVLDLGFFAAIQALFQKGTPNNIDQIVAKVEKAFQDYPNERSNRIFLTQQSCMMEIMKHNGGQFYNIPHTRKKTLEMQGALPISFQCPIDIYNQALEFVA</sequence>
<evidence type="ECO:0000313" key="3">
    <source>
        <dbReference type="Proteomes" id="UP001497457"/>
    </source>
</evidence>